<sequence>MTYLLIAAKYWRAIIIGLLAFLLLITLMLLNVKTGKLKDAETKCQQRIQAIEQAQYKALNEANAKANQASADYEQLKSERQTKVESVTRTVQKIVERPVYFNSCFDSDGMHELNSLIKAGHSSESEAALPGYK</sequence>
<keyword evidence="1" id="KW-0472">Membrane</keyword>
<evidence type="ECO:0000313" key="2">
    <source>
        <dbReference type="EMBL" id="MDQ1207298.1"/>
    </source>
</evidence>
<feature type="transmembrane region" description="Helical" evidence="1">
    <location>
        <begin position="12"/>
        <end position="30"/>
    </location>
</feature>
<evidence type="ECO:0000256" key="1">
    <source>
        <dbReference type="SAM" id="Phobius"/>
    </source>
</evidence>
<evidence type="ECO:0000313" key="3">
    <source>
        <dbReference type="Proteomes" id="UP001233360"/>
    </source>
</evidence>
<dbReference type="EMBL" id="JAUTBK010000002">
    <property type="protein sequence ID" value="MDQ1207298.1"/>
    <property type="molecule type" value="Genomic_DNA"/>
</dbReference>
<name>A0ABU0USL9_ACIBI</name>
<keyword evidence="1" id="KW-0812">Transmembrane</keyword>
<dbReference type="Proteomes" id="UP001233360">
    <property type="component" value="Unassembled WGS sequence"/>
</dbReference>
<keyword evidence="3" id="KW-1185">Reference proteome</keyword>
<comment type="caution">
    <text evidence="2">The sequence shown here is derived from an EMBL/GenBank/DDBJ whole genome shotgun (WGS) entry which is preliminary data.</text>
</comment>
<proteinExistence type="predicted"/>
<dbReference type="RefSeq" id="WP_307001439.1">
    <property type="nucleotide sequence ID" value="NZ_JAUTBK010000002.1"/>
</dbReference>
<gene>
    <name evidence="2" type="ORF">QE380_000221</name>
</gene>
<reference evidence="2 3" key="1">
    <citation type="submission" date="2023-07" db="EMBL/GenBank/DDBJ databases">
        <title>Functional and genomic diversity of the sorghum phyllosphere microbiome.</title>
        <authorList>
            <person name="Shade A."/>
        </authorList>
    </citation>
    <scope>NUCLEOTIDE SEQUENCE [LARGE SCALE GENOMIC DNA]</scope>
    <source>
        <strain evidence="2 3">SORGH_AS_0887</strain>
    </source>
</reference>
<organism evidence="2 3">
    <name type="scientific">Acinetobacter baylyi</name>
    <dbReference type="NCBI Taxonomy" id="202950"/>
    <lineage>
        <taxon>Bacteria</taxon>
        <taxon>Pseudomonadati</taxon>
        <taxon>Pseudomonadota</taxon>
        <taxon>Gammaproteobacteria</taxon>
        <taxon>Moraxellales</taxon>
        <taxon>Moraxellaceae</taxon>
        <taxon>Acinetobacter</taxon>
    </lineage>
</organism>
<protein>
    <submittedName>
        <fullName evidence="2">Uncharacterized protein</fullName>
    </submittedName>
</protein>
<accession>A0ABU0USL9</accession>
<keyword evidence="1" id="KW-1133">Transmembrane helix</keyword>